<name>A0A9P6XLP6_RHIOR</name>
<dbReference type="AlphaFoldDB" id="A0A9P6XLP6"/>
<accession>A0A9P6XLP6</accession>
<evidence type="ECO:0000313" key="2">
    <source>
        <dbReference type="EMBL" id="KAG1523223.1"/>
    </source>
</evidence>
<reference evidence="2" key="1">
    <citation type="journal article" date="2020" name="Microb. Genom.">
        <title>Genetic diversity of clinical and environmental Mucorales isolates obtained from an investigation of mucormycosis cases among solid organ transplant recipients.</title>
        <authorList>
            <person name="Nguyen M.H."/>
            <person name="Kaul D."/>
            <person name="Muto C."/>
            <person name="Cheng S.J."/>
            <person name="Richter R.A."/>
            <person name="Bruno V.M."/>
            <person name="Liu G."/>
            <person name="Beyhan S."/>
            <person name="Sundermann A.J."/>
            <person name="Mounaud S."/>
            <person name="Pasculle A.W."/>
            <person name="Nierman W.C."/>
            <person name="Driscoll E."/>
            <person name="Cumbie R."/>
            <person name="Clancy C.J."/>
            <person name="Dupont C.L."/>
        </authorList>
    </citation>
    <scope>NUCLEOTIDE SEQUENCE</scope>
    <source>
        <strain evidence="2">GL16</strain>
    </source>
</reference>
<feature type="region of interest" description="Disordered" evidence="1">
    <location>
        <begin position="1"/>
        <end position="76"/>
    </location>
</feature>
<evidence type="ECO:0000313" key="3">
    <source>
        <dbReference type="Proteomes" id="UP000717996"/>
    </source>
</evidence>
<dbReference type="Proteomes" id="UP000717996">
    <property type="component" value="Unassembled WGS sequence"/>
</dbReference>
<gene>
    <name evidence="2" type="ORF">G6F51_014538</name>
</gene>
<evidence type="ECO:0000256" key="1">
    <source>
        <dbReference type="SAM" id="MobiDB-lite"/>
    </source>
</evidence>
<dbReference type="EMBL" id="JAANIT010011652">
    <property type="protein sequence ID" value="KAG1523223.1"/>
    <property type="molecule type" value="Genomic_DNA"/>
</dbReference>
<proteinExistence type="predicted"/>
<comment type="caution">
    <text evidence="2">The sequence shown here is derived from an EMBL/GenBank/DDBJ whole genome shotgun (WGS) entry which is preliminary data.</text>
</comment>
<protein>
    <submittedName>
        <fullName evidence="2">Uncharacterized protein</fullName>
    </submittedName>
</protein>
<feature type="compositionally biased region" description="Acidic residues" evidence="1">
    <location>
        <begin position="41"/>
        <end position="60"/>
    </location>
</feature>
<feature type="compositionally biased region" description="Polar residues" evidence="1">
    <location>
        <begin position="1"/>
        <end position="19"/>
    </location>
</feature>
<organism evidence="2 3">
    <name type="scientific">Rhizopus oryzae</name>
    <name type="common">Mucormycosis agent</name>
    <name type="synonym">Rhizopus arrhizus var. delemar</name>
    <dbReference type="NCBI Taxonomy" id="64495"/>
    <lineage>
        <taxon>Eukaryota</taxon>
        <taxon>Fungi</taxon>
        <taxon>Fungi incertae sedis</taxon>
        <taxon>Mucoromycota</taxon>
        <taxon>Mucoromycotina</taxon>
        <taxon>Mucoromycetes</taxon>
        <taxon>Mucorales</taxon>
        <taxon>Mucorineae</taxon>
        <taxon>Rhizopodaceae</taxon>
        <taxon>Rhizopus</taxon>
    </lineage>
</organism>
<sequence length="76" mass="8541">MVTYTQNYQNPISLTNSSPKRVHFEDEATENTEESHSEELSNSEETSDEDYSAEDEASDDELGKADSLSKNDYPST</sequence>